<dbReference type="SUPFAM" id="SSF52317">
    <property type="entry name" value="Class I glutamine amidotransferase-like"/>
    <property type="match status" value="1"/>
</dbReference>
<proteinExistence type="inferred from homology"/>
<dbReference type="GO" id="GO:0006508">
    <property type="term" value="P:proteolysis"/>
    <property type="evidence" value="ECO:0007669"/>
    <property type="project" value="UniProtKB-KW"/>
</dbReference>
<dbReference type="STRING" id="188872.SAMN03080602_00962"/>
<dbReference type="Gene3D" id="3.40.50.880">
    <property type="match status" value="1"/>
</dbReference>
<dbReference type="InterPro" id="IPR032633">
    <property type="entry name" value="ThiJ-like"/>
</dbReference>
<evidence type="ECO:0000256" key="3">
    <source>
        <dbReference type="ARBA" id="ARBA00038493"/>
    </source>
</evidence>
<comment type="similarity">
    <text evidence="3">Belongs to the peptidase C56 family. HSP31-like subfamily.</text>
</comment>
<protein>
    <submittedName>
        <fullName evidence="4">Putative intracellular protease/amidase</fullName>
    </submittedName>
</protein>
<organism evidence="4 5">
    <name type="scientific">Arenibacter troitsensis</name>
    <dbReference type="NCBI Taxonomy" id="188872"/>
    <lineage>
        <taxon>Bacteria</taxon>
        <taxon>Pseudomonadati</taxon>
        <taxon>Bacteroidota</taxon>
        <taxon>Flavobacteriia</taxon>
        <taxon>Flavobacteriales</taxon>
        <taxon>Flavobacteriaceae</taxon>
        <taxon>Arenibacter</taxon>
    </lineage>
</organism>
<dbReference type="GO" id="GO:0005737">
    <property type="term" value="C:cytoplasm"/>
    <property type="evidence" value="ECO:0007669"/>
    <property type="project" value="TreeGrafter"/>
</dbReference>
<keyword evidence="5" id="KW-1185">Reference proteome</keyword>
<dbReference type="RefSeq" id="WP_139827165.1">
    <property type="nucleotide sequence ID" value="NZ_FXAO01000002.1"/>
</dbReference>
<keyword evidence="4" id="KW-0378">Hydrolase</keyword>
<evidence type="ECO:0000256" key="1">
    <source>
        <dbReference type="ARBA" id="ARBA00023016"/>
    </source>
</evidence>
<reference evidence="5" key="1">
    <citation type="submission" date="2017-04" db="EMBL/GenBank/DDBJ databases">
        <authorList>
            <person name="Varghese N."/>
            <person name="Submissions S."/>
        </authorList>
    </citation>
    <scope>NUCLEOTIDE SEQUENCE [LARGE SCALE GENOMIC DNA]</scope>
    <source>
        <strain evidence="5">DSM 19835</strain>
    </source>
</reference>
<dbReference type="PANTHER" id="PTHR48094:SF11">
    <property type="entry name" value="GLUTATHIONE-INDEPENDENT GLYOXALASE HSP31-RELATED"/>
    <property type="match status" value="1"/>
</dbReference>
<dbReference type="InterPro" id="IPR050325">
    <property type="entry name" value="Prot/Nucl_acid_deglycase"/>
</dbReference>
<evidence type="ECO:0000313" key="5">
    <source>
        <dbReference type="Proteomes" id="UP000193420"/>
    </source>
</evidence>
<dbReference type="Proteomes" id="UP000193420">
    <property type="component" value="Unassembled WGS sequence"/>
</dbReference>
<dbReference type="GO" id="GO:0019172">
    <property type="term" value="F:glyoxalase III activity"/>
    <property type="evidence" value="ECO:0007669"/>
    <property type="project" value="TreeGrafter"/>
</dbReference>
<dbReference type="AlphaFoldDB" id="A0A1X7IQJ9"/>
<dbReference type="InterPro" id="IPR029062">
    <property type="entry name" value="Class_I_gatase-like"/>
</dbReference>
<sequence>MKRLNLLIIVAMITNLSLYSQNKKILFVLSAANTLELNKGQKLRQTGVFLNEFYLAYKSVTENGFTVEFATPNGVVATIDEESINDKYWKEIFEIKSKAIEFVKKDYSFNNPITLENAIENKADYIGIIIPGGQGLMIDLIVDKNIPILLEHFARENKPTGLICHAPSLILTIPKKENPYIGYKVNAVSPMEEFVIEKFIMKGKPKNRKIAKQLRKLGLKYKSGLPKANFAIKDRNLITSQNPFSSSSFNTLFLVALTGYLETIKGIEPQGKP</sequence>
<keyword evidence="2" id="KW-0456">Lyase</keyword>
<name>A0A1X7IQJ9_9FLAO</name>
<evidence type="ECO:0000256" key="2">
    <source>
        <dbReference type="ARBA" id="ARBA00023239"/>
    </source>
</evidence>
<dbReference type="Pfam" id="PF17124">
    <property type="entry name" value="ThiJ_like"/>
    <property type="match status" value="1"/>
</dbReference>
<dbReference type="EMBL" id="FXAO01000002">
    <property type="protein sequence ID" value="SMG17299.1"/>
    <property type="molecule type" value="Genomic_DNA"/>
</dbReference>
<keyword evidence="1" id="KW-0346">Stress response</keyword>
<gene>
    <name evidence="4" type="ORF">SAMN03080602_00962</name>
</gene>
<dbReference type="GO" id="GO:0008233">
    <property type="term" value="F:peptidase activity"/>
    <property type="evidence" value="ECO:0007669"/>
    <property type="project" value="UniProtKB-KW"/>
</dbReference>
<keyword evidence="4" id="KW-0645">Protease</keyword>
<dbReference type="OrthoDB" id="9792284at2"/>
<accession>A0A1X7IQJ9</accession>
<dbReference type="PANTHER" id="PTHR48094">
    <property type="entry name" value="PROTEIN/NUCLEIC ACID DEGLYCASE DJ-1-RELATED"/>
    <property type="match status" value="1"/>
</dbReference>
<dbReference type="GO" id="GO:0019243">
    <property type="term" value="P:methylglyoxal catabolic process to D-lactate via S-lactoyl-glutathione"/>
    <property type="evidence" value="ECO:0007669"/>
    <property type="project" value="TreeGrafter"/>
</dbReference>
<evidence type="ECO:0000313" key="4">
    <source>
        <dbReference type="EMBL" id="SMG17299.1"/>
    </source>
</evidence>